<keyword evidence="3" id="KW-1185">Reference proteome</keyword>
<feature type="transmembrane region" description="Helical" evidence="1">
    <location>
        <begin position="9"/>
        <end position="27"/>
    </location>
</feature>
<dbReference type="AlphaFoldDB" id="A0AAN8RCD2"/>
<sequence>MRTRYLRPWILYLITHSTFTFAVQIGFQTESQSPREKFTFQEAWPEGRSCYLIKTNPKDPITSINVRTTHTDIQTKKTPEAIGFFEGKKCSLETLRFVVFYYQPHEDAVEQRFDLDELPALFRGFNRYREIKDGTLEWFNLLSKAIKDGNSLNEGDVVYQLTDGTWDTLSNVVEVTDITSINNPSPEPYDWYLTRGLRQSTLRKGNYLGHFRNQPSTDFMRSRTADIERDEAQEIIRSKSRKQWRKYTADSYDPIEDFRITPSPIEIFSRSRISEVGSPYFPGLSRKGLSPLLNIPTTDEGNIDPEDATEWDEEPKLEGRVSIPQMSTMNRIMPYLPRTLQGSPQGSNSQNEYSNENIIPADIYSGRAPSQSQNEDHNQIIIDSASKISSGRSRKNLPTRRNIYSSEYYGMPLKWSTFKSYDTAQTLKEEEFEQTPINMDKTSGFGRMAAAGGFYDDGYDDDLFKLDQESRDRISTFAKYTGPNYIQKKAPK</sequence>
<gene>
    <name evidence="2" type="ORF">TWF718_002428</name>
</gene>
<evidence type="ECO:0000313" key="2">
    <source>
        <dbReference type="EMBL" id="KAK6331890.1"/>
    </source>
</evidence>
<evidence type="ECO:0000313" key="3">
    <source>
        <dbReference type="Proteomes" id="UP001313282"/>
    </source>
</evidence>
<evidence type="ECO:0000256" key="1">
    <source>
        <dbReference type="SAM" id="Phobius"/>
    </source>
</evidence>
<keyword evidence="1" id="KW-1133">Transmembrane helix</keyword>
<dbReference type="Proteomes" id="UP001313282">
    <property type="component" value="Unassembled WGS sequence"/>
</dbReference>
<comment type="caution">
    <text evidence="2">The sequence shown here is derived from an EMBL/GenBank/DDBJ whole genome shotgun (WGS) entry which is preliminary data.</text>
</comment>
<organism evidence="2 3">
    <name type="scientific">Orbilia javanica</name>
    <dbReference type="NCBI Taxonomy" id="47235"/>
    <lineage>
        <taxon>Eukaryota</taxon>
        <taxon>Fungi</taxon>
        <taxon>Dikarya</taxon>
        <taxon>Ascomycota</taxon>
        <taxon>Pezizomycotina</taxon>
        <taxon>Orbiliomycetes</taxon>
        <taxon>Orbiliales</taxon>
        <taxon>Orbiliaceae</taxon>
        <taxon>Orbilia</taxon>
    </lineage>
</organism>
<name>A0AAN8RCD2_9PEZI</name>
<dbReference type="EMBL" id="JAVHNR010000010">
    <property type="protein sequence ID" value="KAK6331890.1"/>
    <property type="molecule type" value="Genomic_DNA"/>
</dbReference>
<keyword evidence="1" id="KW-0812">Transmembrane</keyword>
<accession>A0AAN8RCD2</accession>
<protein>
    <submittedName>
        <fullName evidence="2">Uncharacterized protein</fullName>
    </submittedName>
</protein>
<reference evidence="2 3" key="1">
    <citation type="submission" date="2019-10" db="EMBL/GenBank/DDBJ databases">
        <authorList>
            <person name="Palmer J.M."/>
        </authorList>
    </citation>
    <scope>NUCLEOTIDE SEQUENCE [LARGE SCALE GENOMIC DNA]</scope>
    <source>
        <strain evidence="2 3">TWF718</strain>
    </source>
</reference>
<keyword evidence="1" id="KW-0472">Membrane</keyword>
<proteinExistence type="predicted"/>